<keyword evidence="2" id="KW-0472">Membrane</keyword>
<sequence>MFSLRISFLVIFIFHFVESRHFLGGTISWKVLNNENRTNSSVPVTFTQSYQWKESATYCNQSLIFVYPPVSANPDILQCVSPTSLCGGYTTLSTQGYCMDSSLISDTRSSYILHTENITVGSKFCVAFQNINWMVLQGPSCTTSCPLSSAGWSIGSCIDLTIRPNGFINTSPVANMISPAKVPVNSMTNIKIPVLDADNDILRCRWAKKSSALDECGDVCGKILGSQLDRDNCVLSFNSTGKTVGDFYAVTLMVEDFANATSNTSLSSVPIQFLIEIVAPPLCVSKPMISLNISQCVAIQVGMRYNFTVIIDQGCPNTSVADLITASPLYMSKSSPVQIGSNNRWSVSHTWIPTAEQIGSQVYCAMAIDSINMTSDQLCAAFTVVDTNQNLLCPGETTTSTSTSSSSSSSSTSTSTSTSSSSSTSTATSTTSITSTDDSRLLLLGLGLGIPVLALLLGLIVYCCCCCCPEQCNLLRGRCRRRFRNRTEDIQNEMFIDQRNENSSDYRSLYINDRNPSPVASELPSDYSSHRNANTSILVEAYRTQTNQRTIHNMTKHDTM</sequence>
<feature type="chain" id="PRO_5036411258" evidence="3">
    <location>
        <begin position="20"/>
        <end position="560"/>
    </location>
</feature>
<dbReference type="AlphaFoldDB" id="A0A815AF87"/>
<feature type="transmembrane region" description="Helical" evidence="2">
    <location>
        <begin position="441"/>
        <end position="468"/>
    </location>
</feature>
<keyword evidence="2" id="KW-0812">Transmembrane</keyword>
<reference evidence="4" key="1">
    <citation type="submission" date="2021-02" db="EMBL/GenBank/DDBJ databases">
        <authorList>
            <person name="Nowell W R."/>
        </authorList>
    </citation>
    <scope>NUCLEOTIDE SEQUENCE</scope>
</reference>
<proteinExistence type="predicted"/>
<gene>
    <name evidence="5" type="ORF">EDS130_LOCUS30578</name>
    <name evidence="4" type="ORF">XAT740_LOCUS26517</name>
</gene>
<dbReference type="EMBL" id="CAJNOJ010000216">
    <property type="protein sequence ID" value="CAF1300515.1"/>
    <property type="molecule type" value="Genomic_DNA"/>
</dbReference>
<evidence type="ECO:0000256" key="1">
    <source>
        <dbReference type="SAM" id="MobiDB-lite"/>
    </source>
</evidence>
<keyword evidence="2" id="KW-1133">Transmembrane helix</keyword>
<evidence type="ECO:0000313" key="5">
    <source>
        <dbReference type="EMBL" id="CAF1300515.1"/>
    </source>
</evidence>
<comment type="caution">
    <text evidence="4">The sequence shown here is derived from an EMBL/GenBank/DDBJ whole genome shotgun (WGS) entry which is preliminary data.</text>
</comment>
<keyword evidence="3" id="KW-0732">Signal</keyword>
<evidence type="ECO:0000313" key="4">
    <source>
        <dbReference type="EMBL" id="CAF1255991.1"/>
    </source>
</evidence>
<dbReference type="Proteomes" id="UP000663828">
    <property type="component" value="Unassembled WGS sequence"/>
</dbReference>
<keyword evidence="6" id="KW-1185">Reference proteome</keyword>
<protein>
    <submittedName>
        <fullName evidence="4">Uncharacterized protein</fullName>
    </submittedName>
</protein>
<accession>A0A815AF87</accession>
<dbReference type="EMBL" id="CAJNOR010002159">
    <property type="protein sequence ID" value="CAF1255991.1"/>
    <property type="molecule type" value="Genomic_DNA"/>
</dbReference>
<dbReference type="Proteomes" id="UP000663852">
    <property type="component" value="Unassembled WGS sequence"/>
</dbReference>
<dbReference type="OrthoDB" id="10054397at2759"/>
<feature type="signal peptide" evidence="3">
    <location>
        <begin position="1"/>
        <end position="19"/>
    </location>
</feature>
<evidence type="ECO:0000256" key="3">
    <source>
        <dbReference type="SAM" id="SignalP"/>
    </source>
</evidence>
<evidence type="ECO:0000256" key="2">
    <source>
        <dbReference type="SAM" id="Phobius"/>
    </source>
</evidence>
<evidence type="ECO:0000313" key="6">
    <source>
        <dbReference type="Proteomes" id="UP000663828"/>
    </source>
</evidence>
<feature type="region of interest" description="Disordered" evidence="1">
    <location>
        <begin position="397"/>
        <end position="432"/>
    </location>
</feature>
<name>A0A815AF87_ADIRI</name>
<organism evidence="4 6">
    <name type="scientific">Adineta ricciae</name>
    <name type="common">Rotifer</name>
    <dbReference type="NCBI Taxonomy" id="249248"/>
    <lineage>
        <taxon>Eukaryota</taxon>
        <taxon>Metazoa</taxon>
        <taxon>Spiralia</taxon>
        <taxon>Gnathifera</taxon>
        <taxon>Rotifera</taxon>
        <taxon>Eurotatoria</taxon>
        <taxon>Bdelloidea</taxon>
        <taxon>Adinetida</taxon>
        <taxon>Adinetidae</taxon>
        <taxon>Adineta</taxon>
    </lineage>
</organism>